<evidence type="ECO:0000313" key="10">
    <source>
        <dbReference type="EMBL" id="PTQ50811.1"/>
    </source>
</evidence>
<dbReference type="InterPro" id="IPR003856">
    <property type="entry name" value="LPS_length_determ_N"/>
</dbReference>
<dbReference type="PANTHER" id="PTHR32309">
    <property type="entry name" value="TYROSINE-PROTEIN KINASE"/>
    <property type="match status" value="1"/>
</dbReference>
<evidence type="ECO:0000313" key="11">
    <source>
        <dbReference type="Proteomes" id="UP000244180"/>
    </source>
</evidence>
<name>A0A2T5G3R2_HYDSH</name>
<comment type="similarity">
    <text evidence="2">Belongs to the CpsC/CapA family.</text>
</comment>
<evidence type="ECO:0000256" key="2">
    <source>
        <dbReference type="ARBA" id="ARBA00006683"/>
    </source>
</evidence>
<dbReference type="InterPro" id="IPR032807">
    <property type="entry name" value="GNVR"/>
</dbReference>
<evidence type="ECO:0000259" key="8">
    <source>
        <dbReference type="Pfam" id="PF02706"/>
    </source>
</evidence>
<evidence type="ECO:0000256" key="3">
    <source>
        <dbReference type="ARBA" id="ARBA00022475"/>
    </source>
</evidence>
<evidence type="ECO:0000259" key="9">
    <source>
        <dbReference type="Pfam" id="PF13807"/>
    </source>
</evidence>
<evidence type="ECO:0000256" key="6">
    <source>
        <dbReference type="ARBA" id="ARBA00023136"/>
    </source>
</evidence>
<reference evidence="10 11" key="1">
    <citation type="submission" date="2017-08" db="EMBL/GenBank/DDBJ databases">
        <title>Burning lignite coal seam in the remote Altai Mountains harbors a hydrogen-driven thermophilic microbial community.</title>
        <authorList>
            <person name="Kadnikov V.V."/>
            <person name="Mardanov A.V."/>
            <person name="Ivasenko D."/>
            <person name="Beletsky A.V."/>
            <person name="Karnachuk O.V."/>
            <person name="Ravin N.V."/>
        </authorList>
    </citation>
    <scope>NUCLEOTIDE SEQUENCE [LARGE SCALE GENOMIC DNA]</scope>
    <source>
        <strain evidence="10">AL33</strain>
    </source>
</reference>
<sequence length="282" mass="32331">MADVTDEIELIDLIRNIWKHRLLVVIVPILFGVAAYGISLWMKPTYESTAQIVLSNMDDPVYSDAENAKALLLSRDTLAPIMEELDLPFQEVDDFKKTLQVEGQSKRVAITMKYSDPKVAQAVVDRIVKHFMEQSNAAYLEKRKWVEEMRRSLLQLQQATQESLARNKAALASIEANPHLSNEEKDITRARLIDYITRDEYSLKDFIQQIQQIDQQLLSMKEAQLIEQPTLPRRPVAPKKGLNAIIGFVLGLMLAFVYVFIRAYFEQYGYRLKDDRPKAAGA</sequence>
<proteinExistence type="inferred from homology"/>
<gene>
    <name evidence="10" type="ORF">HSCHL_2566</name>
</gene>
<keyword evidence="6 7" id="KW-0472">Membrane</keyword>
<keyword evidence="3" id="KW-1003">Cell membrane</keyword>
<feature type="domain" description="Polysaccharide chain length determinant N-terminal" evidence="8">
    <location>
        <begin position="6"/>
        <end position="84"/>
    </location>
</feature>
<dbReference type="Pfam" id="PF02706">
    <property type="entry name" value="Wzz"/>
    <property type="match status" value="1"/>
</dbReference>
<dbReference type="Pfam" id="PF13807">
    <property type="entry name" value="GNVR"/>
    <property type="match status" value="1"/>
</dbReference>
<evidence type="ECO:0000256" key="5">
    <source>
        <dbReference type="ARBA" id="ARBA00022989"/>
    </source>
</evidence>
<dbReference type="Proteomes" id="UP000244180">
    <property type="component" value="Unassembled WGS sequence"/>
</dbReference>
<organism evidence="10 11">
    <name type="scientific">Hydrogenibacillus schlegelii</name>
    <name type="common">Bacillus schlegelii</name>
    <dbReference type="NCBI Taxonomy" id="1484"/>
    <lineage>
        <taxon>Bacteria</taxon>
        <taxon>Bacillati</taxon>
        <taxon>Bacillota</taxon>
        <taxon>Bacilli</taxon>
        <taxon>Bacillales</taxon>
        <taxon>Bacillales Family X. Incertae Sedis</taxon>
        <taxon>Hydrogenibacillus</taxon>
    </lineage>
</organism>
<dbReference type="GO" id="GO:0005886">
    <property type="term" value="C:plasma membrane"/>
    <property type="evidence" value="ECO:0007669"/>
    <property type="project" value="UniProtKB-SubCell"/>
</dbReference>
<dbReference type="PANTHER" id="PTHR32309:SF13">
    <property type="entry name" value="FERRIC ENTEROBACTIN TRANSPORT PROTEIN FEPE"/>
    <property type="match status" value="1"/>
</dbReference>
<evidence type="ECO:0000256" key="7">
    <source>
        <dbReference type="SAM" id="Phobius"/>
    </source>
</evidence>
<evidence type="ECO:0000256" key="1">
    <source>
        <dbReference type="ARBA" id="ARBA00004651"/>
    </source>
</evidence>
<feature type="transmembrane region" description="Helical" evidence="7">
    <location>
        <begin position="241"/>
        <end position="261"/>
    </location>
</feature>
<keyword evidence="5 7" id="KW-1133">Transmembrane helix</keyword>
<keyword evidence="4 7" id="KW-0812">Transmembrane</keyword>
<dbReference type="GO" id="GO:0004713">
    <property type="term" value="F:protein tyrosine kinase activity"/>
    <property type="evidence" value="ECO:0007669"/>
    <property type="project" value="TreeGrafter"/>
</dbReference>
<protein>
    <submittedName>
        <fullName evidence="10">Capsular polysaccharide biosynthesis</fullName>
    </submittedName>
</protein>
<dbReference type="InterPro" id="IPR050445">
    <property type="entry name" value="Bact_polysacc_biosynth/exp"/>
</dbReference>
<feature type="domain" description="Tyrosine-protein kinase G-rich" evidence="9">
    <location>
        <begin position="212"/>
        <end position="263"/>
    </location>
</feature>
<comment type="subcellular location">
    <subcellularLocation>
        <location evidence="1">Cell membrane</location>
        <topology evidence="1">Multi-pass membrane protein</topology>
    </subcellularLocation>
</comment>
<feature type="transmembrane region" description="Helical" evidence="7">
    <location>
        <begin position="22"/>
        <end position="42"/>
    </location>
</feature>
<comment type="caution">
    <text evidence="10">The sequence shown here is derived from an EMBL/GenBank/DDBJ whole genome shotgun (WGS) entry which is preliminary data.</text>
</comment>
<evidence type="ECO:0000256" key="4">
    <source>
        <dbReference type="ARBA" id="ARBA00022692"/>
    </source>
</evidence>
<dbReference type="EMBL" id="PEBV01000072">
    <property type="protein sequence ID" value="PTQ50811.1"/>
    <property type="molecule type" value="Genomic_DNA"/>
</dbReference>
<dbReference type="AlphaFoldDB" id="A0A2T5G3R2"/>
<accession>A0A2T5G3R2</accession>